<protein>
    <submittedName>
        <fullName evidence="3">DUF4974 domain-containing protein</fullName>
    </submittedName>
</protein>
<gene>
    <name evidence="7" type="ORF">E1I98_02510</name>
    <name evidence="8" type="ORF">E1J06_11970</name>
    <name evidence="4" type="ORF">F2Y61_18070</name>
    <name evidence="3" type="ORF">F2Z07_04800</name>
    <name evidence="5" type="ORF">KSU80_15825</name>
    <name evidence="6" type="ORF">RVH45_00260</name>
</gene>
<dbReference type="RefSeq" id="WP_007844456.1">
    <property type="nucleotide sequence ID" value="NZ_BAABYF010000001.1"/>
</dbReference>
<dbReference type="EMBL" id="JAWDEV010000001">
    <property type="protein sequence ID" value="MDU0268368.1"/>
    <property type="molecule type" value="Genomic_DNA"/>
</dbReference>
<dbReference type="InterPro" id="IPR006860">
    <property type="entry name" value="FecR"/>
</dbReference>
<dbReference type="EMBL" id="SLTU01000001">
    <property type="protein sequence ID" value="TDA75327.1"/>
    <property type="molecule type" value="Genomic_DNA"/>
</dbReference>
<evidence type="ECO:0000313" key="11">
    <source>
        <dbReference type="Proteomes" id="UP000347681"/>
    </source>
</evidence>
<evidence type="ECO:0000259" key="2">
    <source>
        <dbReference type="Pfam" id="PF16344"/>
    </source>
</evidence>
<dbReference type="Gene3D" id="3.55.50.30">
    <property type="match status" value="1"/>
</dbReference>
<evidence type="ECO:0000313" key="7">
    <source>
        <dbReference type="EMBL" id="TDA75327.1"/>
    </source>
</evidence>
<dbReference type="Proteomes" id="UP000294527">
    <property type="component" value="Unassembled WGS sequence"/>
</dbReference>
<organism evidence="3 12">
    <name type="scientific">Phocaeicola dorei</name>
    <dbReference type="NCBI Taxonomy" id="357276"/>
    <lineage>
        <taxon>Bacteria</taxon>
        <taxon>Pseudomonadati</taxon>
        <taxon>Bacteroidota</taxon>
        <taxon>Bacteroidia</taxon>
        <taxon>Bacteroidales</taxon>
        <taxon>Bacteroidaceae</taxon>
        <taxon>Phocaeicola</taxon>
    </lineage>
</organism>
<dbReference type="EMBL" id="SLTX01000001">
    <property type="protein sequence ID" value="TDB08056.1"/>
    <property type="molecule type" value="Genomic_DNA"/>
</dbReference>
<dbReference type="FunFam" id="2.60.120.1440:FF:000001">
    <property type="entry name" value="Putative anti-sigma factor"/>
    <property type="match status" value="1"/>
</dbReference>
<sequence>MEYNETNIELLLPRYCEGIATVEEQRLVKDWMKESEENRRIVKQMEILYLAADTVHVINNVNTEKALVKVKGKKTERRKVAWWEWAQRVAAVLFLPLLATFLVEHYGGKDADVQMLEARTNPGMTTSVVLPDSTVVFLNSESSLRYPSSFKNSKERKVELKGEGYFEVTKDVEKHFIVSTVHRSQVEVLGTSFNIEAYEESPEVSTTLIKGKVNFSFQEGVRKKQIVLNPGQKVVYDSKKGTARLLETSGETETSWKDGKIIFDNTSLKDALRILEKRYNVVFIQKNPARKAAFTGTFTSQRLERILEYFKLSSNIHWKYVDGKDASQKKTHIEIY</sequence>
<evidence type="ECO:0000313" key="6">
    <source>
        <dbReference type="EMBL" id="MDU0268368.1"/>
    </source>
</evidence>
<dbReference type="PANTHER" id="PTHR30273">
    <property type="entry name" value="PERIPLASMIC SIGNAL SENSOR AND SIGMA FACTOR ACTIVATOR FECR-RELATED"/>
    <property type="match status" value="1"/>
</dbReference>
<dbReference type="EMBL" id="VVZB01000013">
    <property type="protein sequence ID" value="KAA5380365.1"/>
    <property type="molecule type" value="Genomic_DNA"/>
</dbReference>
<dbReference type="PIRSF" id="PIRSF018266">
    <property type="entry name" value="FecR"/>
    <property type="match status" value="1"/>
</dbReference>
<evidence type="ECO:0000313" key="3">
    <source>
        <dbReference type="EMBL" id="KAA5322975.1"/>
    </source>
</evidence>
<feature type="domain" description="FecR protein" evidence="1">
    <location>
        <begin position="119"/>
        <end position="214"/>
    </location>
</feature>
<evidence type="ECO:0000313" key="9">
    <source>
        <dbReference type="Proteomes" id="UP000294527"/>
    </source>
</evidence>
<evidence type="ECO:0000259" key="1">
    <source>
        <dbReference type="Pfam" id="PF04773"/>
    </source>
</evidence>
<reference evidence="5" key="3">
    <citation type="submission" date="2021-06" db="EMBL/GenBank/DDBJ databases">
        <title>Collection of gut derived symbiotic bacterial strains cultured from healthy donors.</title>
        <authorList>
            <person name="Lin H."/>
            <person name="Littmann E."/>
            <person name="Pamer E.G."/>
        </authorList>
    </citation>
    <scope>NUCLEOTIDE SEQUENCE</scope>
    <source>
        <strain evidence="5">MSK.5.10</strain>
    </source>
</reference>
<dbReference type="Gene3D" id="2.60.120.1440">
    <property type="match status" value="1"/>
</dbReference>
<dbReference type="EMBL" id="VVZV01000004">
    <property type="protein sequence ID" value="KAA5322975.1"/>
    <property type="molecule type" value="Genomic_DNA"/>
</dbReference>
<evidence type="ECO:0000313" key="10">
    <source>
        <dbReference type="Proteomes" id="UP000294834"/>
    </source>
</evidence>
<dbReference type="EMBL" id="JAHOAX010000016">
    <property type="protein sequence ID" value="MBV3124631.1"/>
    <property type="molecule type" value="Genomic_DNA"/>
</dbReference>
<dbReference type="PANTHER" id="PTHR30273:SF2">
    <property type="entry name" value="PROTEIN FECR"/>
    <property type="match status" value="1"/>
</dbReference>
<dbReference type="Pfam" id="PF04773">
    <property type="entry name" value="FecR"/>
    <property type="match status" value="1"/>
</dbReference>
<dbReference type="Proteomes" id="UP001181086">
    <property type="component" value="Unassembled WGS sequence"/>
</dbReference>
<feature type="domain" description="Protein FecR C-terminal" evidence="2">
    <location>
        <begin position="260"/>
        <end position="324"/>
    </location>
</feature>
<evidence type="ECO:0000313" key="4">
    <source>
        <dbReference type="EMBL" id="KAA5380365.1"/>
    </source>
</evidence>
<dbReference type="Proteomes" id="UP000777173">
    <property type="component" value="Unassembled WGS sequence"/>
</dbReference>
<dbReference type="Proteomes" id="UP000294834">
    <property type="component" value="Unassembled WGS sequence"/>
</dbReference>
<dbReference type="Pfam" id="PF16344">
    <property type="entry name" value="FecR_C"/>
    <property type="match status" value="1"/>
</dbReference>
<dbReference type="InterPro" id="IPR032508">
    <property type="entry name" value="FecR_C"/>
</dbReference>
<proteinExistence type="predicted"/>
<evidence type="ECO:0000313" key="12">
    <source>
        <dbReference type="Proteomes" id="UP000481700"/>
    </source>
</evidence>
<evidence type="ECO:0000313" key="5">
    <source>
        <dbReference type="EMBL" id="MBV3124631.1"/>
    </source>
</evidence>
<accession>A0A0K2HN20</accession>
<dbReference type="Proteomes" id="UP000347681">
    <property type="component" value="Unassembled WGS sequence"/>
</dbReference>
<name>A0A0K2HN20_9BACT</name>
<reference evidence="9 10" key="2">
    <citation type="journal article" date="2019" name="Nat. Microbiol.">
        <title>Genomic variation and strain-specific functional adaptation in the human gut microbiome during early life.</title>
        <authorList>
            <person name="Vatanen T."/>
            <person name="Plichta D.R."/>
            <person name="Somani J."/>
            <person name="Munch P.C."/>
            <person name="Arthur T.D."/>
            <person name="Hall A.B."/>
            <person name="Rudolf S."/>
            <person name="Oakeley E.J."/>
            <person name="Ke X."/>
            <person name="Young R.A."/>
            <person name="Haiser H.J."/>
            <person name="Kolde R."/>
            <person name="Yassour M."/>
            <person name="Luopajarvi K."/>
            <person name="Siljander H."/>
            <person name="Virtanen S.M."/>
            <person name="Ilonen J."/>
            <person name="Uibo R."/>
            <person name="Tillmann V."/>
            <person name="Mokurov S."/>
            <person name="Dorshakova N."/>
            <person name="Porter J.A."/>
            <person name="McHardy A.C."/>
            <person name="Lahdesmaki H."/>
            <person name="Vlamakis H."/>
            <person name="Huttenhower C."/>
            <person name="Knip M."/>
            <person name="Xavier R.J."/>
        </authorList>
    </citation>
    <scope>NUCLEOTIDE SEQUENCE [LARGE SCALE GENOMIC DNA]</scope>
    <source>
        <strain evidence="7 9">RJX1047</strain>
        <strain evidence="8 10">RJX1052</strain>
    </source>
</reference>
<dbReference type="KEGG" id="bdh:GV66_18730"/>
<reference evidence="6" key="4">
    <citation type="submission" date="2023-10" db="EMBL/GenBank/DDBJ databases">
        <title>Genome of Potential pathogenic bacteria in Crohn's disease.</title>
        <authorList>
            <person name="Rodriguez-Palacios A."/>
        </authorList>
    </citation>
    <scope>NUCLEOTIDE SEQUENCE</scope>
    <source>
        <strain evidence="6">CavFT-hAR62</strain>
    </source>
</reference>
<dbReference type="AlphaFoldDB" id="A0A0K2HN20"/>
<evidence type="ECO:0000313" key="8">
    <source>
        <dbReference type="EMBL" id="TDB08056.1"/>
    </source>
</evidence>
<dbReference type="InterPro" id="IPR012373">
    <property type="entry name" value="Ferrdict_sens_TM"/>
</dbReference>
<comment type="caution">
    <text evidence="3">The sequence shown here is derived from an EMBL/GenBank/DDBJ whole genome shotgun (WGS) entry which is preliminary data.</text>
</comment>
<dbReference type="GO" id="GO:0016989">
    <property type="term" value="F:sigma factor antagonist activity"/>
    <property type="evidence" value="ECO:0007669"/>
    <property type="project" value="TreeGrafter"/>
</dbReference>
<reference evidence="11 12" key="1">
    <citation type="journal article" date="2019" name="Nat. Med.">
        <title>A library of human gut bacterial isolates paired with longitudinal multiomics data enables mechanistic microbiome research.</title>
        <authorList>
            <person name="Poyet M."/>
            <person name="Groussin M."/>
            <person name="Gibbons S.M."/>
            <person name="Avila-Pacheco J."/>
            <person name="Jiang X."/>
            <person name="Kearney S.M."/>
            <person name="Perrotta A.R."/>
            <person name="Berdy B."/>
            <person name="Zhao S."/>
            <person name="Lieberman T.D."/>
            <person name="Swanson P.K."/>
            <person name="Smith M."/>
            <person name="Roesemann S."/>
            <person name="Alexander J.E."/>
            <person name="Rich S.A."/>
            <person name="Livny J."/>
            <person name="Vlamakis H."/>
            <person name="Clish C."/>
            <person name="Bullock K."/>
            <person name="Deik A."/>
            <person name="Scott J."/>
            <person name="Pierce K.A."/>
            <person name="Xavier R.J."/>
            <person name="Alm E.J."/>
        </authorList>
    </citation>
    <scope>NUCLEOTIDE SEQUENCE [LARGE SCALE GENOMIC DNA]</scope>
    <source>
        <strain evidence="3 12">BIOML-A25</strain>
        <strain evidence="4 11">BIOML-A5</strain>
    </source>
</reference>
<dbReference type="Proteomes" id="UP000481700">
    <property type="component" value="Unassembled WGS sequence"/>
</dbReference>